<dbReference type="InterPro" id="IPR052085">
    <property type="entry name" value="WD-SAM-U-box"/>
</dbReference>
<protein>
    <recommendedName>
        <fullName evidence="5">U-box domain-containing protein</fullName>
    </recommendedName>
</protein>
<organism evidence="6 7">
    <name type="scientific">Blepharisma stoltei</name>
    <dbReference type="NCBI Taxonomy" id="1481888"/>
    <lineage>
        <taxon>Eukaryota</taxon>
        <taxon>Sar</taxon>
        <taxon>Alveolata</taxon>
        <taxon>Ciliophora</taxon>
        <taxon>Postciliodesmatophora</taxon>
        <taxon>Heterotrichea</taxon>
        <taxon>Heterotrichida</taxon>
        <taxon>Blepharismidae</taxon>
        <taxon>Blepharisma</taxon>
    </lineage>
</organism>
<dbReference type="InterPro" id="IPR003613">
    <property type="entry name" value="Ubox_domain"/>
</dbReference>
<dbReference type="PROSITE" id="PS50294">
    <property type="entry name" value="WD_REPEATS_REGION"/>
    <property type="match status" value="4"/>
</dbReference>
<comment type="caution">
    <text evidence="6">The sequence shown here is derived from an EMBL/GenBank/DDBJ whole genome shotgun (WGS) entry which is preliminary data.</text>
</comment>
<dbReference type="Proteomes" id="UP001162131">
    <property type="component" value="Unassembled WGS sequence"/>
</dbReference>
<evidence type="ECO:0000256" key="3">
    <source>
        <dbReference type="PROSITE-ProRule" id="PRU00221"/>
    </source>
</evidence>
<feature type="repeat" description="WD" evidence="3">
    <location>
        <begin position="263"/>
        <end position="298"/>
    </location>
</feature>
<dbReference type="InterPro" id="IPR015943">
    <property type="entry name" value="WD40/YVTN_repeat-like_dom_sf"/>
</dbReference>
<accession>A0AAU9J8G2</accession>
<dbReference type="InterPro" id="IPR019775">
    <property type="entry name" value="WD40_repeat_CS"/>
</dbReference>
<keyword evidence="2" id="KW-0677">Repeat</keyword>
<dbReference type="EMBL" id="CAJZBQ010000024">
    <property type="protein sequence ID" value="CAG9319863.1"/>
    <property type="molecule type" value="Genomic_DNA"/>
</dbReference>
<dbReference type="PROSITE" id="PS51698">
    <property type="entry name" value="U_BOX"/>
    <property type="match status" value="1"/>
</dbReference>
<keyword evidence="1 3" id="KW-0853">WD repeat</keyword>
<dbReference type="PANTHER" id="PTHR46573:SF1">
    <property type="entry name" value="WD REPEAT, SAM AND U-BOX DOMAIN-CONTAINING PROTEIN 1"/>
    <property type="match status" value="1"/>
</dbReference>
<reference evidence="6" key="1">
    <citation type="submission" date="2021-09" db="EMBL/GenBank/DDBJ databases">
        <authorList>
            <consortium name="AG Swart"/>
            <person name="Singh M."/>
            <person name="Singh A."/>
            <person name="Seah K."/>
            <person name="Emmerich C."/>
        </authorList>
    </citation>
    <scope>NUCLEOTIDE SEQUENCE</scope>
    <source>
        <strain evidence="6">ATCC30299</strain>
    </source>
</reference>
<dbReference type="AlphaFoldDB" id="A0AAU9J8G2"/>
<dbReference type="PROSITE" id="PS00678">
    <property type="entry name" value="WD_REPEATS_1"/>
    <property type="match status" value="2"/>
</dbReference>
<keyword evidence="7" id="KW-1185">Reference proteome</keyword>
<name>A0AAU9J8G2_9CILI</name>
<dbReference type="GO" id="GO:0016567">
    <property type="term" value="P:protein ubiquitination"/>
    <property type="evidence" value="ECO:0007669"/>
    <property type="project" value="InterPro"/>
</dbReference>
<dbReference type="PROSITE" id="PS50082">
    <property type="entry name" value="WD_REPEATS_2"/>
    <property type="match status" value="4"/>
</dbReference>
<dbReference type="Gene3D" id="2.130.10.10">
    <property type="entry name" value="YVTN repeat-like/Quinoprotein amine dehydrogenase"/>
    <property type="match status" value="1"/>
</dbReference>
<dbReference type="Gene3D" id="3.30.40.10">
    <property type="entry name" value="Zinc/RING finger domain, C3HC4 (zinc finger)"/>
    <property type="match status" value="1"/>
</dbReference>
<evidence type="ECO:0000256" key="4">
    <source>
        <dbReference type="SAM" id="Coils"/>
    </source>
</evidence>
<gene>
    <name evidence="6" type="ORF">BSTOLATCC_MIC25108</name>
</gene>
<keyword evidence="4" id="KW-0175">Coiled coil</keyword>
<feature type="repeat" description="WD" evidence="3">
    <location>
        <begin position="221"/>
        <end position="262"/>
    </location>
</feature>
<dbReference type="InterPro" id="IPR036322">
    <property type="entry name" value="WD40_repeat_dom_sf"/>
</dbReference>
<feature type="repeat" description="WD" evidence="3">
    <location>
        <begin position="308"/>
        <end position="349"/>
    </location>
</feature>
<sequence>MSQKLIEENIPDCFLCPITQELMQDPVIAADGHTYERKAIKRWLKTGNRRSPLTNESLTNMTFIENYLARSLIHEFIENQTKTTQSCDLIRNKEVEFKSKEKCLKDEINKKSQEINSLLSRLETQRKTKKRHTIFDYTAFIVILGMLFYNSADRFVKSSEIYSSKFNTIEFESSKLVLAQPVEYQSSKISATSKDGSHYAYADSNYIFVINTATNENEISLRHNSSEITFIQFSNSGKLLASGNRDNEVTLWSLESKKKIKDFMGHKKAISAIDISADEKLVVSGGWDGKVILWDIESQHQNGIFGKMNDKTSWVTAIKFSPDGKLIASSHGDFAINIWNIADKKIIKQIKGHQNWIQSVAFSDCGKFLNSKSIDGTIIITKIFN</sequence>
<proteinExistence type="predicted"/>
<dbReference type="SUPFAM" id="SSF50978">
    <property type="entry name" value="WD40 repeat-like"/>
    <property type="match status" value="1"/>
</dbReference>
<dbReference type="GO" id="GO:0004842">
    <property type="term" value="F:ubiquitin-protein transferase activity"/>
    <property type="evidence" value="ECO:0007669"/>
    <property type="project" value="InterPro"/>
</dbReference>
<evidence type="ECO:0000259" key="5">
    <source>
        <dbReference type="PROSITE" id="PS51698"/>
    </source>
</evidence>
<dbReference type="SMART" id="SM00320">
    <property type="entry name" value="WD40"/>
    <property type="match status" value="4"/>
</dbReference>
<evidence type="ECO:0000313" key="6">
    <source>
        <dbReference type="EMBL" id="CAG9319863.1"/>
    </source>
</evidence>
<evidence type="ECO:0000256" key="1">
    <source>
        <dbReference type="ARBA" id="ARBA00022574"/>
    </source>
</evidence>
<dbReference type="CDD" id="cd16655">
    <property type="entry name" value="RING-Ubox_WDSUB1-like"/>
    <property type="match status" value="1"/>
</dbReference>
<dbReference type="InterPro" id="IPR001680">
    <property type="entry name" value="WD40_rpt"/>
</dbReference>
<dbReference type="Pfam" id="PF00400">
    <property type="entry name" value="WD40"/>
    <property type="match status" value="4"/>
</dbReference>
<dbReference type="SMART" id="SM00504">
    <property type="entry name" value="Ubox"/>
    <property type="match status" value="1"/>
</dbReference>
<dbReference type="Pfam" id="PF04564">
    <property type="entry name" value="U-box"/>
    <property type="match status" value="1"/>
</dbReference>
<dbReference type="SUPFAM" id="SSF57850">
    <property type="entry name" value="RING/U-box"/>
    <property type="match status" value="1"/>
</dbReference>
<feature type="coiled-coil region" evidence="4">
    <location>
        <begin position="101"/>
        <end position="128"/>
    </location>
</feature>
<dbReference type="InterPro" id="IPR013083">
    <property type="entry name" value="Znf_RING/FYVE/PHD"/>
</dbReference>
<evidence type="ECO:0000256" key="2">
    <source>
        <dbReference type="ARBA" id="ARBA00022737"/>
    </source>
</evidence>
<evidence type="ECO:0000313" key="7">
    <source>
        <dbReference type="Proteomes" id="UP001162131"/>
    </source>
</evidence>
<feature type="repeat" description="WD" evidence="3">
    <location>
        <begin position="350"/>
        <end position="385"/>
    </location>
</feature>
<dbReference type="PANTHER" id="PTHR46573">
    <property type="entry name" value="WD REPEAT, SAM AND U-BOX DOMAIN-CONTAINING PROTEIN 1"/>
    <property type="match status" value="1"/>
</dbReference>
<feature type="domain" description="U-box" evidence="5">
    <location>
        <begin position="9"/>
        <end position="83"/>
    </location>
</feature>